<dbReference type="RefSeq" id="WP_007663201.1">
    <property type="nucleotide sequence ID" value="NZ_BAABZC010000001.1"/>
</dbReference>
<sequence length="84" mass="9596">MKIGIVTFHRATNCSAILQAYALVSYPKSLAHETEFIDCKSEGMASLFRPINVPSIIQKVKRLLINIYMILFLKKEGFIENSKY</sequence>
<dbReference type="AlphaFoldDB" id="A0A6N2SE05"/>
<dbReference type="GeneID" id="26159848"/>
<accession>A0A6N2SE05</accession>
<evidence type="ECO:0000313" key="1">
    <source>
        <dbReference type="EMBL" id="VYS91627.1"/>
    </source>
</evidence>
<organism evidence="1">
    <name type="scientific">Bacteroides intestinalis</name>
    <dbReference type="NCBI Taxonomy" id="329854"/>
    <lineage>
        <taxon>Bacteria</taxon>
        <taxon>Pseudomonadati</taxon>
        <taxon>Bacteroidota</taxon>
        <taxon>Bacteroidia</taxon>
        <taxon>Bacteroidales</taxon>
        <taxon>Bacteroidaceae</taxon>
        <taxon>Bacteroides</taxon>
    </lineage>
</organism>
<evidence type="ECO:0008006" key="2">
    <source>
        <dbReference type="Google" id="ProtNLM"/>
    </source>
</evidence>
<gene>
    <name evidence="1" type="ORF">BILFYP9_01073</name>
</gene>
<proteinExistence type="predicted"/>
<name>A0A6N2SE05_9BACE</name>
<dbReference type="EMBL" id="CACRSU010000011">
    <property type="protein sequence ID" value="VYS91627.1"/>
    <property type="molecule type" value="Genomic_DNA"/>
</dbReference>
<reference evidence="1" key="1">
    <citation type="submission" date="2019-11" db="EMBL/GenBank/DDBJ databases">
        <authorList>
            <person name="Feng L."/>
        </authorList>
    </citation>
    <scope>NUCLEOTIDE SEQUENCE</scope>
    <source>
        <strain evidence="1">BintestinalisLFYP9</strain>
    </source>
</reference>
<protein>
    <recommendedName>
        <fullName evidence="2">Polysaccharide pyruvyl transferase domain-containing protein</fullName>
    </recommendedName>
</protein>